<accession>A0A6J4N289</accession>
<evidence type="ECO:0000313" key="1">
    <source>
        <dbReference type="EMBL" id="CAA9372901.1"/>
    </source>
</evidence>
<organism evidence="1">
    <name type="scientific">uncultured Nocardioides sp</name>
    <dbReference type="NCBI Taxonomy" id="198441"/>
    <lineage>
        <taxon>Bacteria</taxon>
        <taxon>Bacillati</taxon>
        <taxon>Actinomycetota</taxon>
        <taxon>Actinomycetes</taxon>
        <taxon>Propionibacteriales</taxon>
        <taxon>Nocardioidaceae</taxon>
        <taxon>Nocardioides</taxon>
        <taxon>environmental samples</taxon>
    </lineage>
</organism>
<dbReference type="EMBL" id="CADCUM010000036">
    <property type="protein sequence ID" value="CAA9372901.1"/>
    <property type="molecule type" value="Genomic_DNA"/>
</dbReference>
<dbReference type="AlphaFoldDB" id="A0A6J4N289"/>
<gene>
    <name evidence="1" type="ORF">AVDCRST_MAG32-877</name>
</gene>
<reference evidence="1" key="1">
    <citation type="submission" date="2020-02" db="EMBL/GenBank/DDBJ databases">
        <authorList>
            <person name="Meier V. D."/>
        </authorList>
    </citation>
    <scope>NUCLEOTIDE SEQUENCE</scope>
    <source>
        <strain evidence="1">AVDCRST_MAG32</strain>
    </source>
</reference>
<name>A0A6J4N289_9ACTN</name>
<protein>
    <submittedName>
        <fullName evidence="1">Uncharacterized protein</fullName>
    </submittedName>
</protein>
<proteinExistence type="predicted"/>
<sequence length="143" mass="15760">MALQAPVDRVTHTVLRSAVLELRESEPRLRFSARVQAGVPGRARVHRIAQDDPTDAGHRAEIALALLHAAARDTPRPYVWLSRPGDLTVEDLDLVWGSAVRWAAGALGAATDLVVVTRGGWFDPVSGVRREWRRLRRHTPAPA</sequence>